<sequence length="41" mass="4232">QNRVTQAEFRCVACGHTAHADVNAASNILRAGLARQAAPAA</sequence>
<feature type="non-terminal residue" evidence="3">
    <location>
        <position position="1"/>
    </location>
</feature>
<proteinExistence type="predicted"/>
<gene>
    <name evidence="3" type="ORF">ACFOX0_09270</name>
    <name evidence="4" type="ORF">ACFOX0_29565</name>
</gene>
<dbReference type="RefSeq" id="WP_377543596.1">
    <property type="nucleotide sequence ID" value="NZ_JBHSBN010000004.1"/>
</dbReference>
<keyword evidence="5" id="KW-1185">Reference proteome</keyword>
<reference evidence="3" key="1">
    <citation type="journal article" date="2014" name="Int. J. Syst. Evol. Microbiol.">
        <title>Complete genome of a new Firmicutes species belonging to the dominant human colonic microbiota ('Ruminococcus bicirculans') reveals two chromosomes and a selective capacity to utilize plant glucans.</title>
        <authorList>
            <consortium name="NISC Comparative Sequencing Program"/>
            <person name="Wegmann U."/>
            <person name="Louis P."/>
            <person name="Goesmann A."/>
            <person name="Henrissat B."/>
            <person name="Duncan S.H."/>
            <person name="Flint H.J."/>
        </authorList>
    </citation>
    <scope>NUCLEOTIDE SEQUENCE</scope>
    <source>
        <strain evidence="3">2902at01</strain>
    </source>
</reference>
<comment type="caution">
    <text evidence="3">The sequence shown here is derived from an EMBL/GenBank/DDBJ whole genome shotgun (WGS) entry which is preliminary data.</text>
</comment>
<organism evidence="3 5">
    <name type="scientific">Micromonospora zhanjiangensis</name>
    <dbReference type="NCBI Taxonomy" id="1522057"/>
    <lineage>
        <taxon>Bacteria</taxon>
        <taxon>Bacillati</taxon>
        <taxon>Actinomycetota</taxon>
        <taxon>Actinomycetes</taxon>
        <taxon>Micromonosporales</taxon>
        <taxon>Micromonosporaceae</taxon>
        <taxon>Micromonospora</taxon>
    </lineage>
</organism>
<evidence type="ECO:0000313" key="3">
    <source>
        <dbReference type="EMBL" id="MFC4106126.1"/>
    </source>
</evidence>
<protein>
    <submittedName>
        <fullName evidence="3">Zinc ribbon domain-containing protein</fullName>
    </submittedName>
</protein>
<dbReference type="Pfam" id="PF07282">
    <property type="entry name" value="Cas12f1-like_TNB"/>
    <property type="match status" value="1"/>
</dbReference>
<evidence type="ECO:0000259" key="2">
    <source>
        <dbReference type="Pfam" id="PF07282"/>
    </source>
</evidence>
<dbReference type="EMBL" id="JBHSBN010000004">
    <property type="protein sequence ID" value="MFC4106126.1"/>
    <property type="molecule type" value="Genomic_DNA"/>
</dbReference>
<evidence type="ECO:0000313" key="4">
    <source>
        <dbReference type="EMBL" id="MFC4110058.1"/>
    </source>
</evidence>
<dbReference type="EMBL" id="JBHSBN010000033">
    <property type="protein sequence ID" value="MFC4110058.1"/>
    <property type="molecule type" value="Genomic_DNA"/>
</dbReference>
<feature type="domain" description="Cas12f1-like TNB" evidence="2">
    <location>
        <begin position="7"/>
        <end position="28"/>
    </location>
</feature>
<dbReference type="Proteomes" id="UP001595868">
    <property type="component" value="Unassembled WGS sequence"/>
</dbReference>
<name>A0ABV8KJB8_9ACTN</name>
<accession>A0ABV8KJB8</accession>
<dbReference type="InterPro" id="IPR010095">
    <property type="entry name" value="Cas12f1-like_TNB"/>
</dbReference>
<keyword evidence="1" id="KW-0238">DNA-binding</keyword>
<evidence type="ECO:0000256" key="1">
    <source>
        <dbReference type="ARBA" id="ARBA00023125"/>
    </source>
</evidence>
<reference evidence="5" key="2">
    <citation type="journal article" date="2019" name="Int. J. Syst. Evol. Microbiol.">
        <title>The Global Catalogue of Microorganisms (GCM) 10K type strain sequencing project: providing services to taxonomists for standard genome sequencing and annotation.</title>
        <authorList>
            <consortium name="The Broad Institute Genomics Platform"/>
            <consortium name="The Broad Institute Genome Sequencing Center for Infectious Disease"/>
            <person name="Wu L."/>
            <person name="Ma J."/>
        </authorList>
    </citation>
    <scope>NUCLEOTIDE SEQUENCE [LARGE SCALE GENOMIC DNA]</scope>
    <source>
        <strain evidence="5">2902at01</strain>
    </source>
</reference>
<evidence type="ECO:0000313" key="5">
    <source>
        <dbReference type="Proteomes" id="UP001595868"/>
    </source>
</evidence>
<reference evidence="3" key="3">
    <citation type="submission" date="2024-09" db="EMBL/GenBank/DDBJ databases">
        <authorList>
            <person name="Sun Q."/>
            <person name="Mori K."/>
        </authorList>
    </citation>
    <scope>NUCLEOTIDE SEQUENCE</scope>
    <source>
        <strain evidence="3">2902at01</strain>
    </source>
</reference>